<dbReference type="OrthoDB" id="3217865at2759"/>
<feature type="region of interest" description="Disordered" evidence="1">
    <location>
        <begin position="1"/>
        <end position="45"/>
    </location>
</feature>
<sequence>MSGSHTPESVLSISSSSSSSGRRLDSNTTPSPSGGNRSPKFNPRALSNKLAMLEASQALAQAASTLSIAAQAMSKAAASLAAVGDFGDEDYTYEAGYSGDAEDWVQSPDWTQSSYNLSFVPDTSSAREIDATDEGYELGHVGRSVLVEGASETRQECPSQSQPSTIAHVPVAAPLNSTPQVVIAQTLPPVSSNQWTPSMPTDTTSSAEEPILPVVPVGSKTSLASGNTIAIRSEPGAKASKTASTIPAPISAPVSTTSSIATKGCSSSPDPNAPSYQSSGPGVQHKASPAASAKSKGLPSPNSTRIILERGFDLFPALCQITKRCAKTVCLYNYSGLTATISIAVMLRANIKVPVMIPSSTKQEKLVAAAKQFNSAQSGVLLWPGSITLPEITGLADLSNVQLIQLGLPIKTSIATASSIATVILARSDLTQPQAAQNKDLPIDSLSESCNQQGPKSPLEPFRIWLRSRLSDDSFARGFYWDWFMQYRRQNPKQSIIDALKLANQYAEQFLLRGESKKYGEPVGGKVTVTEGTVRNQKLEAAVKAGVLLVA</sequence>
<dbReference type="EMBL" id="AZST01000070">
    <property type="protein sequence ID" value="KEP53203.1"/>
    <property type="molecule type" value="Genomic_DNA"/>
</dbReference>
<evidence type="ECO:0000313" key="3">
    <source>
        <dbReference type="Proteomes" id="UP000027456"/>
    </source>
</evidence>
<accession>A0A074S8H4</accession>
<comment type="caution">
    <text evidence="2">The sequence shown here is derived from an EMBL/GenBank/DDBJ whole genome shotgun (WGS) entry which is preliminary data.</text>
</comment>
<evidence type="ECO:0000256" key="1">
    <source>
        <dbReference type="SAM" id="MobiDB-lite"/>
    </source>
</evidence>
<proteinExistence type="predicted"/>
<organism evidence="2 3">
    <name type="scientific">Rhizoctonia solani 123E</name>
    <dbReference type="NCBI Taxonomy" id="1423351"/>
    <lineage>
        <taxon>Eukaryota</taxon>
        <taxon>Fungi</taxon>
        <taxon>Dikarya</taxon>
        <taxon>Basidiomycota</taxon>
        <taxon>Agaricomycotina</taxon>
        <taxon>Agaricomycetes</taxon>
        <taxon>Cantharellales</taxon>
        <taxon>Ceratobasidiaceae</taxon>
        <taxon>Rhizoctonia</taxon>
    </lineage>
</organism>
<dbReference type="Proteomes" id="UP000027456">
    <property type="component" value="Unassembled WGS sequence"/>
</dbReference>
<protein>
    <submittedName>
        <fullName evidence="2">Uncharacterized protein</fullName>
    </submittedName>
</protein>
<feature type="compositionally biased region" description="Polar residues" evidence="1">
    <location>
        <begin position="253"/>
        <end position="281"/>
    </location>
</feature>
<name>A0A074S8H4_9AGAM</name>
<gene>
    <name evidence="2" type="ORF">V565_034380</name>
</gene>
<feature type="compositionally biased region" description="Low complexity" evidence="1">
    <location>
        <begin position="286"/>
        <end position="300"/>
    </location>
</feature>
<feature type="compositionally biased region" description="Polar residues" evidence="1">
    <location>
        <begin position="26"/>
        <end position="36"/>
    </location>
</feature>
<keyword evidence="3" id="KW-1185">Reference proteome</keyword>
<dbReference type="HOGENOM" id="CLU_536538_0_0_1"/>
<feature type="region of interest" description="Disordered" evidence="1">
    <location>
        <begin position="235"/>
        <end position="300"/>
    </location>
</feature>
<feature type="compositionally biased region" description="Low complexity" evidence="1">
    <location>
        <begin position="9"/>
        <end position="20"/>
    </location>
</feature>
<dbReference type="AlphaFoldDB" id="A0A074S8H4"/>
<evidence type="ECO:0000313" key="2">
    <source>
        <dbReference type="EMBL" id="KEP53203.1"/>
    </source>
</evidence>
<reference evidence="2 3" key="1">
    <citation type="submission" date="2013-12" db="EMBL/GenBank/DDBJ databases">
        <authorList>
            <person name="Cubeta M."/>
            <person name="Pakala S."/>
            <person name="Fedorova N."/>
            <person name="Thomas E."/>
            <person name="Dean R."/>
            <person name="Jabaji S."/>
            <person name="Neate S."/>
            <person name="Toda T."/>
            <person name="Tavantzis S."/>
            <person name="Vilgalys R."/>
            <person name="Bharathan N."/>
            <person name="Pakala S."/>
            <person name="Losada L.S."/>
            <person name="Zafar N."/>
            <person name="Nierman W."/>
        </authorList>
    </citation>
    <scope>NUCLEOTIDE SEQUENCE [LARGE SCALE GENOMIC DNA]</scope>
    <source>
        <strain evidence="2 3">123E</strain>
    </source>
</reference>